<evidence type="ECO:0000313" key="8">
    <source>
        <dbReference type="EMBL" id="ERK29489.1"/>
    </source>
</evidence>
<keyword evidence="4" id="KW-0572">Peptidoglycan-anchor</keyword>
<evidence type="ECO:0000256" key="5">
    <source>
        <dbReference type="SAM" id="MobiDB-lite"/>
    </source>
</evidence>
<protein>
    <submittedName>
        <fullName evidence="8">LPXTG-motif cell wall anchor domain-containing protein</fullName>
    </submittedName>
</protein>
<dbReference type="HOGENOM" id="CLU_445994_0_0_9"/>
<dbReference type="Proteomes" id="UP000016721">
    <property type="component" value="Unassembled WGS sequence"/>
</dbReference>
<comment type="caution">
    <text evidence="8">The sequence shown here is derived from an EMBL/GenBank/DDBJ whole genome shotgun (WGS) entry which is preliminary data.</text>
</comment>
<accession>U2Q0D4</accession>
<dbReference type="AlphaFoldDB" id="U2Q0D4"/>
<feature type="region of interest" description="Disordered" evidence="5">
    <location>
        <begin position="347"/>
        <end position="390"/>
    </location>
</feature>
<proteinExistence type="predicted"/>
<evidence type="ECO:0000256" key="3">
    <source>
        <dbReference type="ARBA" id="ARBA00022729"/>
    </source>
</evidence>
<dbReference type="OrthoDB" id="1906881at2"/>
<keyword evidence="6" id="KW-1133">Transmembrane helix</keyword>
<dbReference type="NCBIfam" id="TIGR01167">
    <property type="entry name" value="LPXTG_anchor"/>
    <property type="match status" value="1"/>
</dbReference>
<dbReference type="InterPro" id="IPR019931">
    <property type="entry name" value="LPXTG_anchor"/>
</dbReference>
<keyword evidence="6" id="KW-0812">Transmembrane</keyword>
<evidence type="ECO:0000259" key="7">
    <source>
        <dbReference type="PROSITE" id="PS50847"/>
    </source>
</evidence>
<name>U2Q0D4_9CLOT</name>
<evidence type="ECO:0000256" key="6">
    <source>
        <dbReference type="SAM" id="Phobius"/>
    </source>
</evidence>
<feature type="domain" description="Gram-positive cocci surface proteins LPxTG" evidence="7">
    <location>
        <begin position="578"/>
        <end position="612"/>
    </location>
</feature>
<keyword evidence="1" id="KW-0134">Cell wall</keyword>
<dbReference type="Pfam" id="PF00746">
    <property type="entry name" value="Gram_pos_anchor"/>
    <property type="match status" value="1"/>
</dbReference>
<evidence type="ECO:0000313" key="9">
    <source>
        <dbReference type="Proteomes" id="UP000016721"/>
    </source>
</evidence>
<evidence type="ECO:0000256" key="2">
    <source>
        <dbReference type="ARBA" id="ARBA00022525"/>
    </source>
</evidence>
<keyword evidence="2" id="KW-0964">Secreted</keyword>
<sequence length="612" mass="68459">MKNIKKTASLFLAYLFVLSILPLGILAKSASAEGLPEYLKYSENYITTKLQYKDVSLVSYYDKSVKEGYPGEILERTKKGEVTSFKAYSPMVSGERFIASDEGIYDIYEGKFIKTKKEVDEYVNNVISKEYGKNSKLYYYTVLYVEDNGDMWISFSGSTKEVRGDYFYGLMTPTSKIIEGYVNQVNDKGAWSYETKYNGEDIAGLSIINYDKNGNKKEIKVDKGDVDWYSSSKNIGDYVYVSTYKNDVRTILKYDINKEQQTGIKVNIDSLDNISIDKDNNLWRAKEGYAQKFDGNNWTNIYKVDQRMNDIEVYDKDHMIVTGWWAEKETYKIKGIYTIINNGDVIEPGSGQGGETPQNPTPGNNGGGSDSEADNGEDNKTPVVVDKGTDDTGNKFVEVSKLPNKDSVNNIEIDTKDSKAFTAEITDINTVKEGKGSLNIKGGNTIINLPFSTIDKELLKDGSKVVLTSKVEDNSDITKNIKGLKKVFNFELSVVDKDNNVTAIHQFSDGQAEITITLSDDELKGLDKVKLAIFYYNEETKQFEMMDTKVDGNNVTFKTSHFSKYIIAEKSANGGSQLPQTGSLATQNQVLAIGMLILIAGAAILYSKRKRA</sequence>
<dbReference type="PATRIC" id="fig|1294142.3.peg.3335"/>
<gene>
    <name evidence="8" type="ORF">CINTURNW_3190</name>
</gene>
<keyword evidence="6" id="KW-0472">Membrane</keyword>
<dbReference type="STRING" id="1294142.CINTURNW_3190"/>
<keyword evidence="9" id="KW-1185">Reference proteome</keyword>
<dbReference type="PROSITE" id="PS50847">
    <property type="entry name" value="GRAM_POS_ANCHORING"/>
    <property type="match status" value="1"/>
</dbReference>
<reference evidence="8 9" key="1">
    <citation type="journal article" date="2013" name="Genome Announc.">
        <title>Draft Genome Sequence of the Hydrogen- and Ethanol-Producing Bacterium Clostridium intestinale Strain URNW.</title>
        <authorList>
            <person name="Lal S."/>
            <person name="Ramachandran U."/>
            <person name="Zhang X."/>
            <person name="Sparling R."/>
            <person name="Levin D.B."/>
        </authorList>
    </citation>
    <scope>NUCLEOTIDE SEQUENCE [LARGE SCALE GENOMIC DNA]</scope>
    <source>
        <strain evidence="8 9">URNW</strain>
    </source>
</reference>
<dbReference type="RefSeq" id="WP_021803160.1">
    <property type="nucleotide sequence ID" value="NZ_KI273145.1"/>
</dbReference>
<dbReference type="EMBL" id="APJA01000016">
    <property type="protein sequence ID" value="ERK29489.1"/>
    <property type="molecule type" value="Genomic_DNA"/>
</dbReference>
<evidence type="ECO:0000256" key="4">
    <source>
        <dbReference type="ARBA" id="ARBA00023088"/>
    </source>
</evidence>
<feature type="transmembrane region" description="Helical" evidence="6">
    <location>
        <begin position="590"/>
        <end position="607"/>
    </location>
</feature>
<organism evidence="8 9">
    <name type="scientific">Clostridium intestinale URNW</name>
    <dbReference type="NCBI Taxonomy" id="1294142"/>
    <lineage>
        <taxon>Bacteria</taxon>
        <taxon>Bacillati</taxon>
        <taxon>Bacillota</taxon>
        <taxon>Clostridia</taxon>
        <taxon>Eubacteriales</taxon>
        <taxon>Clostridiaceae</taxon>
        <taxon>Clostridium</taxon>
    </lineage>
</organism>
<evidence type="ECO:0000256" key="1">
    <source>
        <dbReference type="ARBA" id="ARBA00022512"/>
    </source>
</evidence>
<keyword evidence="3" id="KW-0732">Signal</keyword>